<feature type="non-terminal residue" evidence="2">
    <location>
        <position position="79"/>
    </location>
</feature>
<dbReference type="GO" id="GO:0032039">
    <property type="term" value="C:integrator complex"/>
    <property type="evidence" value="ECO:0007669"/>
    <property type="project" value="TreeGrafter"/>
</dbReference>
<dbReference type="InterPro" id="IPR051113">
    <property type="entry name" value="Integrator_subunit6"/>
</dbReference>
<evidence type="ECO:0000313" key="2">
    <source>
        <dbReference type="EMBL" id="KAB1267747.1"/>
    </source>
</evidence>
<dbReference type="GO" id="GO:0034472">
    <property type="term" value="P:snRNA 3'-end processing"/>
    <property type="evidence" value="ECO:0007669"/>
    <property type="project" value="TreeGrafter"/>
</dbReference>
<organism evidence="2 3">
    <name type="scientific">Camelus dromedarius</name>
    <name type="common">Dromedary</name>
    <name type="synonym">Arabian camel</name>
    <dbReference type="NCBI Taxonomy" id="9838"/>
    <lineage>
        <taxon>Eukaryota</taxon>
        <taxon>Metazoa</taxon>
        <taxon>Chordata</taxon>
        <taxon>Craniata</taxon>
        <taxon>Vertebrata</taxon>
        <taxon>Euteleostomi</taxon>
        <taxon>Mammalia</taxon>
        <taxon>Eutheria</taxon>
        <taxon>Laurasiatheria</taxon>
        <taxon>Artiodactyla</taxon>
        <taxon>Tylopoda</taxon>
        <taxon>Camelidae</taxon>
        <taxon>Camelus</taxon>
    </lineage>
</organism>
<keyword evidence="3" id="KW-1185">Reference proteome</keyword>
<accession>A0A5N4D9H0</accession>
<dbReference type="PANTHER" id="PTHR12957">
    <property type="entry name" value="DEAD/H BOX POLYPEPTIDE 26/DICE1-RELATED"/>
    <property type="match status" value="1"/>
</dbReference>
<dbReference type="PANTHER" id="PTHR12957:SF23">
    <property type="entry name" value="INTEGRATOR COMPLEX SUBUNIT 6"/>
    <property type="match status" value="1"/>
</dbReference>
<dbReference type="Proteomes" id="UP000299084">
    <property type="component" value="Unassembled WGS sequence"/>
</dbReference>
<evidence type="ECO:0000313" key="3">
    <source>
        <dbReference type="Proteomes" id="UP000299084"/>
    </source>
</evidence>
<evidence type="ECO:0000256" key="1">
    <source>
        <dbReference type="SAM" id="MobiDB-lite"/>
    </source>
</evidence>
<protein>
    <submittedName>
        <fullName evidence="2">Integrator complex subunit 6</fullName>
    </submittedName>
</protein>
<name>A0A5N4D9H0_CAMDR</name>
<gene>
    <name evidence="2" type="ORF">Cadr_000012622</name>
</gene>
<proteinExistence type="predicted"/>
<comment type="caution">
    <text evidence="2">The sequence shown here is derived from an EMBL/GenBank/DDBJ whole genome shotgun (WGS) entry which is preliminary data.</text>
</comment>
<reference evidence="2 3" key="1">
    <citation type="journal article" date="2019" name="Mol. Ecol. Resour.">
        <title>Improving Illumina assemblies with Hi-C and long reads: an example with the North African dromedary.</title>
        <authorList>
            <person name="Elbers J.P."/>
            <person name="Rogers M.F."/>
            <person name="Perelman P.L."/>
            <person name="Proskuryakova A.A."/>
            <person name="Serdyukova N.A."/>
            <person name="Johnson W.E."/>
            <person name="Horin P."/>
            <person name="Corander J."/>
            <person name="Murphy D."/>
            <person name="Burger P.A."/>
        </authorList>
    </citation>
    <scope>NUCLEOTIDE SEQUENCE [LARGE SCALE GENOMIC DNA]</scope>
    <source>
        <strain evidence="2">Drom800</strain>
        <tissue evidence="2">Blood</tissue>
    </source>
</reference>
<sequence length="79" mass="8734">MPILLFLIDTSASMNQRSHLGTTYLDTAKGAVETFMKVPTDRARRRRPRPGSPGSVPGTLRAEETGICGHFRRAALCYQ</sequence>
<feature type="region of interest" description="Disordered" evidence="1">
    <location>
        <begin position="40"/>
        <end position="61"/>
    </location>
</feature>
<dbReference type="AlphaFoldDB" id="A0A5N4D9H0"/>
<dbReference type="EMBL" id="JWIN03000014">
    <property type="protein sequence ID" value="KAB1267747.1"/>
    <property type="molecule type" value="Genomic_DNA"/>
</dbReference>